<dbReference type="InterPro" id="IPR043756">
    <property type="entry name" value="DUF5702"/>
</dbReference>
<organism evidence="3 4">
    <name type="scientific">Ventrimonas faecis</name>
    <dbReference type="NCBI Taxonomy" id="3133170"/>
    <lineage>
        <taxon>Bacteria</taxon>
        <taxon>Bacillati</taxon>
        <taxon>Bacillota</taxon>
        <taxon>Clostridia</taxon>
        <taxon>Lachnospirales</taxon>
        <taxon>Lachnospiraceae</taxon>
        <taxon>Ventrimonas</taxon>
    </lineage>
</organism>
<dbReference type="Proteomes" id="UP001437460">
    <property type="component" value="Unassembled WGS sequence"/>
</dbReference>
<keyword evidence="4" id="KW-1185">Reference proteome</keyword>
<accession>A0ABV1HML3</accession>
<evidence type="ECO:0000256" key="2">
    <source>
        <dbReference type="SAM" id="Phobius"/>
    </source>
</evidence>
<feature type="compositionally biased region" description="Polar residues" evidence="1">
    <location>
        <begin position="435"/>
        <end position="450"/>
    </location>
</feature>
<sequence length="677" mass="76447">MEKASEKKRGLGGQITVFVSMILMLLFAFLCVLMESARTAGARWYLQMAASSSMDSVFSQYHRELWDRYRLLFAEYETGAEMEADFAGFLLPYLETDNWYPMALEAVSAEEIVRAVDGHGAYLEKEILDYMKYGIWNLDFEGDAVENLWKQEREAEAVTEMAQTYRTRTRDVWKLERVLESISENLNRQRNERQQGLNALSSYDGAGFRRAAEQMIGALKKMPGLVKQYEKEADRLAETLQADRREQEARTDRLGTDMAAALEQEIQEYEAYVAEDGKRRQEIRDLEPRSAEQIQRLEELIELSYEVEREIEEWEGDDDEDGDSEPDYESLWWPVRTGLESIQILPLSFAHGIQDKEKEGWLKQVEQLYQKGMLGLLVPEGRQVSEKTATLAALPSHAETYDEGAGSGSMPDHILVNEYCGKFFSQFCSAQENGESGTQKQSAGLGNGLQTPAGVPESGNQEHTLDYEVEYLLYGNGSDRENLSDAVHRLLAVRSGLNLIHILSDNAKRAQARELAAVITGAGSITPLILVTTFFVMSVWALGEALMDVKGLLAGRKVMLLKAAEDWTLSVENLLALGRDGKPDTGGGERGLSYLSWLKILLFVEPLVRQEYRIMDVIELNLGQGNSGFRMRNGVYQVDMSGRVCGKHLFFSPAFVENITGNHDQGMMMTVKTERRY</sequence>
<reference evidence="3 4" key="1">
    <citation type="submission" date="2024-03" db="EMBL/GenBank/DDBJ databases">
        <title>Human intestinal bacterial collection.</title>
        <authorList>
            <person name="Pauvert C."/>
            <person name="Hitch T.C.A."/>
            <person name="Clavel T."/>
        </authorList>
    </citation>
    <scope>NUCLEOTIDE SEQUENCE [LARGE SCALE GENOMIC DNA]</scope>
    <source>
        <strain evidence="3 4">CLA-AP-H27</strain>
    </source>
</reference>
<dbReference type="RefSeq" id="WP_349229677.1">
    <property type="nucleotide sequence ID" value="NZ_JBBMFJ010000020.1"/>
</dbReference>
<proteinExistence type="predicted"/>
<keyword evidence="2" id="KW-1133">Transmembrane helix</keyword>
<protein>
    <submittedName>
        <fullName evidence="3">DUF5702 domain-containing protein</fullName>
    </submittedName>
</protein>
<feature type="region of interest" description="Disordered" evidence="1">
    <location>
        <begin position="435"/>
        <end position="460"/>
    </location>
</feature>
<feature type="transmembrane region" description="Helical" evidence="2">
    <location>
        <begin position="515"/>
        <end position="542"/>
    </location>
</feature>
<feature type="transmembrane region" description="Helical" evidence="2">
    <location>
        <begin position="12"/>
        <end position="33"/>
    </location>
</feature>
<name>A0ABV1HML3_9FIRM</name>
<comment type="caution">
    <text evidence="3">The sequence shown here is derived from an EMBL/GenBank/DDBJ whole genome shotgun (WGS) entry which is preliminary data.</text>
</comment>
<evidence type="ECO:0000313" key="4">
    <source>
        <dbReference type="Proteomes" id="UP001437460"/>
    </source>
</evidence>
<gene>
    <name evidence="3" type="ORF">WMO41_10340</name>
</gene>
<evidence type="ECO:0000313" key="3">
    <source>
        <dbReference type="EMBL" id="MEQ2563550.1"/>
    </source>
</evidence>
<keyword evidence="2" id="KW-0472">Membrane</keyword>
<dbReference type="Pfam" id="PF18960">
    <property type="entry name" value="DUF5702"/>
    <property type="match status" value="1"/>
</dbReference>
<dbReference type="EMBL" id="JBBMFJ010000020">
    <property type="protein sequence ID" value="MEQ2563550.1"/>
    <property type="molecule type" value="Genomic_DNA"/>
</dbReference>
<keyword evidence="2" id="KW-0812">Transmembrane</keyword>
<evidence type="ECO:0000256" key="1">
    <source>
        <dbReference type="SAM" id="MobiDB-lite"/>
    </source>
</evidence>